<dbReference type="GeneID" id="9052551"/>
<dbReference type="InParanoid" id="C5L0Y5"/>
<protein>
    <recommendedName>
        <fullName evidence="4">RRM domain-containing protein</fullName>
    </recommendedName>
</protein>
<organism evidence="3">
    <name type="scientific">Perkinsus marinus (strain ATCC 50983 / TXsc)</name>
    <dbReference type="NCBI Taxonomy" id="423536"/>
    <lineage>
        <taxon>Eukaryota</taxon>
        <taxon>Sar</taxon>
        <taxon>Alveolata</taxon>
        <taxon>Perkinsozoa</taxon>
        <taxon>Perkinsea</taxon>
        <taxon>Perkinsida</taxon>
        <taxon>Perkinsidae</taxon>
        <taxon>Perkinsus</taxon>
    </lineage>
</organism>
<dbReference type="AlphaFoldDB" id="C5L0Y5"/>
<gene>
    <name evidence="2" type="ORF">Pmar_PMAR008767</name>
</gene>
<evidence type="ECO:0000313" key="3">
    <source>
        <dbReference type="Proteomes" id="UP000007800"/>
    </source>
</evidence>
<evidence type="ECO:0008006" key="4">
    <source>
        <dbReference type="Google" id="ProtNLM"/>
    </source>
</evidence>
<dbReference type="OrthoDB" id="267048at2759"/>
<dbReference type="Proteomes" id="UP000007800">
    <property type="component" value="Unassembled WGS sequence"/>
</dbReference>
<feature type="region of interest" description="Disordered" evidence="1">
    <location>
        <begin position="105"/>
        <end position="151"/>
    </location>
</feature>
<sequence>MVRQRSSAPRSHGWDYLSDDHENRGDRPGSATRTLMFVRLPREVAEADLVQLATKYSPKSCCEDGCVESTKVAILISKPSNHRVIQVIVAYDRFGTGWTVGATWAKSPNKAGEKGTKKRANKSQKKRERKKASPTLEVPPNVFVSPSDETTPVTDMAQRLRDEAIRSLTSRHPGTQTAAHLTEVFNSMLGMPMNPLYATDFITPTSRLWSMPNQAHVGNDNAPVQPVGPLRSTYEVYAH</sequence>
<dbReference type="OMA" id="PKSCCED"/>
<feature type="region of interest" description="Disordered" evidence="1">
    <location>
        <begin position="1"/>
        <end position="30"/>
    </location>
</feature>
<dbReference type="EMBL" id="GG678140">
    <property type="protein sequence ID" value="EER09627.1"/>
    <property type="molecule type" value="Genomic_DNA"/>
</dbReference>
<name>C5L0Y5_PERM5</name>
<proteinExistence type="predicted"/>
<reference evidence="2 3" key="1">
    <citation type="submission" date="2008-07" db="EMBL/GenBank/DDBJ databases">
        <authorList>
            <person name="El-Sayed N."/>
            <person name="Caler E."/>
            <person name="Inman J."/>
            <person name="Amedeo P."/>
            <person name="Hass B."/>
            <person name="Wortman J."/>
        </authorList>
    </citation>
    <scope>NUCLEOTIDE SEQUENCE [LARGE SCALE GENOMIC DNA]</scope>
    <source>
        <strain evidence="3">ATCC 50983 / TXsc</strain>
    </source>
</reference>
<accession>C5L0Y5</accession>
<keyword evidence="3" id="KW-1185">Reference proteome</keyword>
<evidence type="ECO:0000313" key="2">
    <source>
        <dbReference type="EMBL" id="EER09627.1"/>
    </source>
</evidence>
<feature type="compositionally biased region" description="Basic and acidic residues" evidence="1">
    <location>
        <begin position="18"/>
        <end position="27"/>
    </location>
</feature>
<dbReference type="RefSeq" id="XP_002777832.1">
    <property type="nucleotide sequence ID" value="XM_002777786.1"/>
</dbReference>
<evidence type="ECO:0000256" key="1">
    <source>
        <dbReference type="SAM" id="MobiDB-lite"/>
    </source>
</evidence>
<feature type="compositionally biased region" description="Basic residues" evidence="1">
    <location>
        <begin position="116"/>
        <end position="132"/>
    </location>
</feature>